<organism evidence="2 3">
    <name type="scientific">Zosterops borbonicus</name>
    <dbReference type="NCBI Taxonomy" id="364589"/>
    <lineage>
        <taxon>Eukaryota</taxon>
        <taxon>Metazoa</taxon>
        <taxon>Chordata</taxon>
        <taxon>Craniata</taxon>
        <taxon>Vertebrata</taxon>
        <taxon>Euteleostomi</taxon>
        <taxon>Archelosauria</taxon>
        <taxon>Archosauria</taxon>
        <taxon>Dinosauria</taxon>
        <taxon>Saurischia</taxon>
        <taxon>Theropoda</taxon>
        <taxon>Coelurosauria</taxon>
        <taxon>Aves</taxon>
        <taxon>Neognathae</taxon>
        <taxon>Neoaves</taxon>
        <taxon>Telluraves</taxon>
        <taxon>Australaves</taxon>
        <taxon>Passeriformes</taxon>
        <taxon>Sylvioidea</taxon>
        <taxon>Zosteropidae</taxon>
        <taxon>Zosterops</taxon>
    </lineage>
</organism>
<evidence type="ECO:0000313" key="3">
    <source>
        <dbReference type="Proteomes" id="UP000796761"/>
    </source>
</evidence>
<reference evidence="2" key="1">
    <citation type="submission" date="2019-04" db="EMBL/GenBank/DDBJ databases">
        <title>Genome assembly of Zosterops borbonicus 15179.</title>
        <authorList>
            <person name="Leroy T."/>
            <person name="Anselmetti Y."/>
            <person name="Tilak M.-K."/>
            <person name="Nabholz B."/>
        </authorList>
    </citation>
    <scope>NUCLEOTIDE SEQUENCE</scope>
    <source>
        <strain evidence="2">HGM_15179</strain>
        <tissue evidence="2">Muscle</tissue>
    </source>
</reference>
<sequence length="139" mass="15339">MELGKGLEPQEGLRELGKGLEPQEGLRELGKGLEPQEGLRELGKGLEPQEGLRELGKGLSLEKRRLRGDLVALHNSLTGGDRPEGTLGTGNRDKRRGNGLKLHQRRFTLNIKENFFTRMISSPDTGCSSTGKVTILRRI</sequence>
<feature type="region of interest" description="Disordered" evidence="1">
    <location>
        <begin position="74"/>
        <end position="100"/>
    </location>
</feature>
<comment type="caution">
    <text evidence="2">The sequence shown here is derived from an EMBL/GenBank/DDBJ whole genome shotgun (WGS) entry which is preliminary data.</text>
</comment>
<proteinExistence type="predicted"/>
<dbReference type="Proteomes" id="UP000796761">
    <property type="component" value="Unassembled WGS sequence"/>
</dbReference>
<dbReference type="OrthoDB" id="9955091at2759"/>
<dbReference type="EMBL" id="SWJQ01000606">
    <property type="protein sequence ID" value="TRZ12273.1"/>
    <property type="molecule type" value="Genomic_DNA"/>
</dbReference>
<evidence type="ECO:0000313" key="2">
    <source>
        <dbReference type="EMBL" id="TRZ12273.1"/>
    </source>
</evidence>
<gene>
    <name evidence="2" type="ORF">HGM15179_014840</name>
</gene>
<protein>
    <submittedName>
        <fullName evidence="2">Uncharacterized protein</fullName>
    </submittedName>
</protein>
<feature type="region of interest" description="Disordered" evidence="1">
    <location>
        <begin position="1"/>
        <end position="53"/>
    </location>
</feature>
<name>A0A8K1LFY9_9PASS</name>
<accession>A0A8K1LFY9</accession>
<keyword evidence="3" id="KW-1185">Reference proteome</keyword>
<evidence type="ECO:0000256" key="1">
    <source>
        <dbReference type="SAM" id="MobiDB-lite"/>
    </source>
</evidence>
<dbReference type="AlphaFoldDB" id="A0A8K1LFY9"/>